<dbReference type="InterPro" id="IPR011009">
    <property type="entry name" value="Kinase-like_dom_sf"/>
</dbReference>
<keyword evidence="1" id="KW-0808">Transferase</keyword>
<feature type="compositionally biased region" description="Polar residues" evidence="6">
    <location>
        <begin position="78"/>
        <end position="92"/>
    </location>
</feature>
<dbReference type="InterPro" id="IPR000719">
    <property type="entry name" value="Prot_kinase_dom"/>
</dbReference>
<dbReference type="CDD" id="cd06606">
    <property type="entry name" value="STKc_MAPKKK"/>
    <property type="match status" value="1"/>
</dbReference>
<dbReference type="SUPFAM" id="SSF56112">
    <property type="entry name" value="Protein kinase-like (PK-like)"/>
    <property type="match status" value="1"/>
</dbReference>
<dbReference type="PANTHER" id="PTHR48016">
    <property type="entry name" value="MAP KINASE KINASE KINASE SSK2-RELATED-RELATED"/>
    <property type="match status" value="1"/>
</dbReference>
<feature type="region of interest" description="Disordered" evidence="6">
    <location>
        <begin position="459"/>
        <end position="504"/>
    </location>
</feature>
<evidence type="ECO:0000256" key="2">
    <source>
        <dbReference type="ARBA" id="ARBA00022741"/>
    </source>
</evidence>
<dbReference type="Pfam" id="PF00069">
    <property type="entry name" value="Pkinase"/>
    <property type="match status" value="1"/>
</dbReference>
<dbReference type="GO" id="GO:0004672">
    <property type="term" value="F:protein kinase activity"/>
    <property type="evidence" value="ECO:0007669"/>
    <property type="project" value="InterPro"/>
</dbReference>
<evidence type="ECO:0000256" key="3">
    <source>
        <dbReference type="ARBA" id="ARBA00022777"/>
    </source>
</evidence>
<dbReference type="AlphaFoldDB" id="A0A7S4U8J7"/>
<dbReference type="Gene3D" id="1.10.510.10">
    <property type="entry name" value="Transferase(Phosphotransferase) domain 1"/>
    <property type="match status" value="1"/>
</dbReference>
<dbReference type="EMBL" id="HBKN01048648">
    <property type="protein sequence ID" value="CAE2339091.1"/>
    <property type="molecule type" value="Transcribed_RNA"/>
</dbReference>
<name>A0A7S4U8J7_GUITH</name>
<evidence type="ECO:0000256" key="4">
    <source>
        <dbReference type="ARBA" id="ARBA00022840"/>
    </source>
</evidence>
<evidence type="ECO:0000313" key="8">
    <source>
        <dbReference type="EMBL" id="CAE2339091.1"/>
    </source>
</evidence>
<evidence type="ECO:0000256" key="5">
    <source>
        <dbReference type="PROSITE-ProRule" id="PRU10141"/>
    </source>
</evidence>
<organism evidence="8">
    <name type="scientific">Guillardia theta</name>
    <name type="common">Cryptophyte</name>
    <name type="synonym">Cryptomonas phi</name>
    <dbReference type="NCBI Taxonomy" id="55529"/>
    <lineage>
        <taxon>Eukaryota</taxon>
        <taxon>Cryptophyceae</taxon>
        <taxon>Pyrenomonadales</taxon>
        <taxon>Geminigeraceae</taxon>
        <taxon>Guillardia</taxon>
    </lineage>
</organism>
<proteinExistence type="predicted"/>
<evidence type="ECO:0000256" key="1">
    <source>
        <dbReference type="ARBA" id="ARBA00022679"/>
    </source>
</evidence>
<feature type="compositionally biased region" description="Low complexity" evidence="6">
    <location>
        <begin position="475"/>
        <end position="499"/>
    </location>
</feature>
<feature type="compositionally biased region" description="Polar residues" evidence="6">
    <location>
        <begin position="36"/>
        <end position="45"/>
    </location>
</feature>
<feature type="binding site" evidence="5">
    <location>
        <position position="227"/>
    </location>
    <ligand>
        <name>ATP</name>
        <dbReference type="ChEBI" id="CHEBI:30616"/>
    </ligand>
</feature>
<dbReference type="PROSITE" id="PS50011">
    <property type="entry name" value="PROTEIN_KINASE_DOM"/>
    <property type="match status" value="1"/>
</dbReference>
<dbReference type="FunFam" id="1.10.510.10:FF:000071">
    <property type="entry name" value="Mitogen-activated protein kinase kinase kinase 3 isoform 2"/>
    <property type="match status" value="1"/>
</dbReference>
<keyword evidence="4 5" id="KW-0067">ATP-binding</keyword>
<feature type="domain" description="Protein kinase" evidence="7">
    <location>
        <begin position="198"/>
        <end position="458"/>
    </location>
</feature>
<feature type="region of interest" description="Disordered" evidence="6">
    <location>
        <begin position="1"/>
        <end position="112"/>
    </location>
</feature>
<dbReference type="GO" id="GO:0005524">
    <property type="term" value="F:ATP binding"/>
    <property type="evidence" value="ECO:0007669"/>
    <property type="project" value="UniProtKB-UniRule"/>
</dbReference>
<sequence length="573" mass="63082">MGGILSRSGRKTSVDGSHYDAPGRAGQNHSRHHDVAQQQVKRQQGTSHNPQTHSNHHHHHNHQGANHASSPNRKDGSPQVSRVPSTESNHGGSTDKARKSKPPALQPEVSLSGLNLTSPIAATPAPKTPESPGVAAFTSNILASAASHEIVFETSEAPDVLEENPDVEQEENEMSLADIMKMDNTDSDIRILGDIKRWQRGNLIGSGSFGKVYLGMNLDSGEIFVVKQVMFLQKDKQDAEDVLQLEAEIALLGTLNHPNIVKYLGTERNNITNELSIFLEHMPGGSVAELVSRFGKLDESVIRKYTREVLEGLTYLHDKGIIHRDIKGQNILVDNRGVCKLADFGASRYLQSADSAANLSFKGTPVFMSPEVIMEQRYSKKSDIWSVGCTVLQMATGNPPFSEFSNHIAALFHITASSEPPPIPAELSESARDFVSRCFIRDPKERPYARTLRRHPFINRRGVNNNVPPSPAVEPASTKASTASNPSTPSTQPTSEPSPVDQDDADEQFNKFREKRKMHVVKAVLKRDRSKGSMTALISVDQATEAKLRFREVKQDSMLLKNNSDSVLLKNKK</sequence>
<dbReference type="InterPro" id="IPR017441">
    <property type="entry name" value="Protein_kinase_ATP_BS"/>
</dbReference>
<gene>
    <name evidence="8" type="ORF">GTHE00462_LOCUS38025</name>
</gene>
<dbReference type="PANTHER" id="PTHR48016:SF56">
    <property type="entry name" value="MAPKK KINASE"/>
    <property type="match status" value="1"/>
</dbReference>
<evidence type="ECO:0000259" key="7">
    <source>
        <dbReference type="PROSITE" id="PS50011"/>
    </source>
</evidence>
<dbReference type="InterPro" id="IPR050538">
    <property type="entry name" value="MAP_kinase_kinase_kinase"/>
</dbReference>
<keyword evidence="2 5" id="KW-0547">Nucleotide-binding</keyword>
<evidence type="ECO:0000256" key="6">
    <source>
        <dbReference type="SAM" id="MobiDB-lite"/>
    </source>
</evidence>
<accession>A0A7S4U8J7</accession>
<dbReference type="SMART" id="SM00220">
    <property type="entry name" value="S_TKc"/>
    <property type="match status" value="1"/>
</dbReference>
<dbReference type="InterPro" id="IPR008271">
    <property type="entry name" value="Ser/Thr_kinase_AS"/>
</dbReference>
<reference evidence="8" key="1">
    <citation type="submission" date="2021-01" db="EMBL/GenBank/DDBJ databases">
        <authorList>
            <person name="Corre E."/>
            <person name="Pelletier E."/>
            <person name="Niang G."/>
            <person name="Scheremetjew M."/>
            <person name="Finn R."/>
            <person name="Kale V."/>
            <person name="Holt S."/>
            <person name="Cochrane G."/>
            <person name="Meng A."/>
            <person name="Brown T."/>
            <person name="Cohen L."/>
        </authorList>
    </citation>
    <scope>NUCLEOTIDE SEQUENCE</scope>
    <source>
        <strain evidence="8">CCMP 2712</strain>
    </source>
</reference>
<protein>
    <recommendedName>
        <fullName evidence="7">Protein kinase domain-containing protein</fullName>
    </recommendedName>
</protein>
<keyword evidence="3" id="KW-0418">Kinase</keyword>
<dbReference type="PROSITE" id="PS00107">
    <property type="entry name" value="PROTEIN_KINASE_ATP"/>
    <property type="match status" value="1"/>
</dbReference>
<dbReference type="PROSITE" id="PS00108">
    <property type="entry name" value="PROTEIN_KINASE_ST"/>
    <property type="match status" value="1"/>
</dbReference>